<feature type="region of interest" description="Disordered" evidence="11">
    <location>
        <begin position="372"/>
        <end position="599"/>
    </location>
</feature>
<keyword evidence="14" id="KW-1185">Reference proteome</keyword>
<dbReference type="InterPro" id="IPR055282">
    <property type="entry name" value="PPI1-4"/>
</dbReference>
<evidence type="ECO:0000256" key="5">
    <source>
        <dbReference type="ARBA" id="ARBA00022824"/>
    </source>
</evidence>
<evidence type="ECO:0000256" key="4">
    <source>
        <dbReference type="ARBA" id="ARBA00022692"/>
    </source>
</evidence>
<proteinExistence type="inferred from homology"/>
<evidence type="ECO:0000256" key="12">
    <source>
        <dbReference type="SAM" id="Phobius"/>
    </source>
</evidence>
<evidence type="ECO:0000256" key="1">
    <source>
        <dbReference type="ARBA" id="ARBA00004162"/>
    </source>
</evidence>
<evidence type="ECO:0008006" key="15">
    <source>
        <dbReference type="Google" id="ProtNLM"/>
    </source>
</evidence>
<feature type="transmembrane region" description="Helical" evidence="12">
    <location>
        <begin position="617"/>
        <end position="640"/>
    </location>
</feature>
<feature type="compositionally biased region" description="Basic and acidic residues" evidence="11">
    <location>
        <begin position="117"/>
        <end position="132"/>
    </location>
</feature>
<comment type="caution">
    <text evidence="13">The sequence shown here is derived from an EMBL/GenBank/DDBJ whole genome shotgun (WGS) entry which is preliminary data.</text>
</comment>
<feature type="coiled-coil region" evidence="10">
    <location>
        <begin position="249"/>
        <end position="307"/>
    </location>
</feature>
<dbReference type="GO" id="GO:0005886">
    <property type="term" value="C:plasma membrane"/>
    <property type="evidence" value="ECO:0007669"/>
    <property type="project" value="UniProtKB-SubCell"/>
</dbReference>
<gene>
    <name evidence="13" type="ORF">CEPIT_LOCUS8450</name>
</gene>
<keyword evidence="4 12" id="KW-0812">Transmembrane</keyword>
<name>A0AAV0CS45_9ASTE</name>
<evidence type="ECO:0000313" key="14">
    <source>
        <dbReference type="Proteomes" id="UP001152523"/>
    </source>
</evidence>
<dbReference type="Proteomes" id="UP001152523">
    <property type="component" value="Unassembled WGS sequence"/>
</dbReference>
<protein>
    <recommendedName>
        <fullName evidence="15">Proton pump-interactor 1</fullName>
    </recommendedName>
</protein>
<keyword evidence="8 12" id="KW-0472">Membrane</keyword>
<feature type="region of interest" description="Disordered" evidence="11">
    <location>
        <begin position="11"/>
        <end position="44"/>
    </location>
</feature>
<reference evidence="13" key="1">
    <citation type="submission" date="2022-07" db="EMBL/GenBank/DDBJ databases">
        <authorList>
            <person name="Macas J."/>
            <person name="Novak P."/>
            <person name="Neumann P."/>
        </authorList>
    </citation>
    <scope>NUCLEOTIDE SEQUENCE</scope>
</reference>
<feature type="region of interest" description="Disordered" evidence="11">
    <location>
        <begin position="117"/>
        <end position="147"/>
    </location>
</feature>
<keyword evidence="5" id="KW-0256">Endoplasmic reticulum</keyword>
<feature type="compositionally biased region" description="Acidic residues" evidence="11">
    <location>
        <begin position="554"/>
        <end position="565"/>
    </location>
</feature>
<sequence length="642" mass="72764">MGADVETKLAHVSAENGGDNNGFLKENGSVPNETIKFGSHGTEEPIKEEIKSAPTINLPKDAVVEDWPEPQQIHSFYFVKYRSFEDQKLKAKIELAEKELQKIYQARSRMIDTLRPKKAARSELTNERKSLSAERQQYSSQMDEKRKVMEPLQQALGKLRGGGSRDRERGPVIFSSEVELNNYIKSLEYRIQHESILMSEEKQIIREIKQLEGTREKVIANAAERAKIEESMGEKESIQSQVKLIGVDLDGVRKEKQALSAKLKQIDDERDALNKDIDLLEKELDALAQERDKINESIGDLKKQRDQGNSSFFKYKKLNFEARQLANKKDIAALKVLSETEVEKFMTQWCNDKSFRDDYEKRLLQSLDMRQLSKDGRMRNPDEKPLVLPEAPPATTVALLKTTNQKPSKEDSAPPQSDASLPVSKAQKEKNNNSSNSNNSKQPKEETNKTKKSSSSGVNVHKDDEEEIPGVTDVSKDKDSSVKEDKVDEEALRQAKREEELVKYREALERKKKKEEKAAAKAQLKAQKEAEKKLKDRERRAKKKGGGGGNAPDESTEEASEITTEDAEREKSEEKVETAIEPKSKEKKANTVRQRTRGKGSSDIHKVILKRKKAMNYWVWAAPAAAVAILLLLVIGYKFFAP</sequence>
<evidence type="ECO:0000256" key="10">
    <source>
        <dbReference type="SAM" id="Coils"/>
    </source>
</evidence>
<dbReference type="PANTHER" id="PTHR32219:SF2">
    <property type="entry name" value="PROTON PUMP-INTERACTOR 1"/>
    <property type="match status" value="1"/>
</dbReference>
<organism evidence="13 14">
    <name type="scientific">Cuscuta epithymum</name>
    <dbReference type="NCBI Taxonomy" id="186058"/>
    <lineage>
        <taxon>Eukaryota</taxon>
        <taxon>Viridiplantae</taxon>
        <taxon>Streptophyta</taxon>
        <taxon>Embryophyta</taxon>
        <taxon>Tracheophyta</taxon>
        <taxon>Spermatophyta</taxon>
        <taxon>Magnoliopsida</taxon>
        <taxon>eudicotyledons</taxon>
        <taxon>Gunneridae</taxon>
        <taxon>Pentapetalae</taxon>
        <taxon>asterids</taxon>
        <taxon>lamiids</taxon>
        <taxon>Solanales</taxon>
        <taxon>Convolvulaceae</taxon>
        <taxon>Cuscuteae</taxon>
        <taxon>Cuscuta</taxon>
        <taxon>Cuscuta subgen. Cuscuta</taxon>
    </lineage>
</organism>
<dbReference type="AlphaFoldDB" id="A0AAV0CS45"/>
<evidence type="ECO:0000313" key="13">
    <source>
        <dbReference type="EMBL" id="CAH9083241.1"/>
    </source>
</evidence>
<evidence type="ECO:0000256" key="9">
    <source>
        <dbReference type="ARBA" id="ARBA00038080"/>
    </source>
</evidence>
<evidence type="ECO:0000256" key="3">
    <source>
        <dbReference type="ARBA" id="ARBA00022475"/>
    </source>
</evidence>
<accession>A0AAV0CS45</accession>
<feature type="compositionally biased region" description="Basic and acidic residues" evidence="11">
    <location>
        <begin position="372"/>
        <end position="385"/>
    </location>
</feature>
<evidence type="ECO:0000256" key="6">
    <source>
        <dbReference type="ARBA" id="ARBA00022989"/>
    </source>
</evidence>
<comment type="similarity">
    <text evidence="9">Belongs to the plant Proton pump-interactor protein family.</text>
</comment>
<dbReference type="GO" id="GO:0005789">
    <property type="term" value="C:endoplasmic reticulum membrane"/>
    <property type="evidence" value="ECO:0007669"/>
    <property type="project" value="UniProtKB-SubCell"/>
</dbReference>
<keyword evidence="7 10" id="KW-0175">Coiled coil</keyword>
<dbReference type="EMBL" id="CAMAPF010000041">
    <property type="protein sequence ID" value="CAH9083241.1"/>
    <property type="molecule type" value="Genomic_DNA"/>
</dbReference>
<feature type="compositionally biased region" description="Basic and acidic residues" evidence="11">
    <location>
        <begin position="474"/>
        <end position="519"/>
    </location>
</feature>
<keyword evidence="3" id="KW-1003">Cell membrane</keyword>
<comment type="subcellular location">
    <subcellularLocation>
        <location evidence="1">Cell membrane</location>
        <topology evidence="1">Single-pass membrane protein</topology>
    </subcellularLocation>
    <subcellularLocation>
        <location evidence="2">Endoplasmic reticulum membrane</location>
        <topology evidence="2">Single-pass membrane protein</topology>
    </subcellularLocation>
</comment>
<evidence type="ECO:0000256" key="11">
    <source>
        <dbReference type="SAM" id="MobiDB-lite"/>
    </source>
</evidence>
<keyword evidence="6 12" id="KW-1133">Transmembrane helix</keyword>
<evidence type="ECO:0000256" key="2">
    <source>
        <dbReference type="ARBA" id="ARBA00004389"/>
    </source>
</evidence>
<feature type="compositionally biased region" description="Basic and acidic residues" evidence="11">
    <location>
        <begin position="526"/>
        <end position="539"/>
    </location>
</feature>
<dbReference type="PANTHER" id="PTHR32219">
    <property type="entry name" value="RNA-BINDING PROTEIN YLMH-RELATED"/>
    <property type="match status" value="1"/>
</dbReference>
<feature type="compositionally biased region" description="Basic and acidic residues" evidence="11">
    <location>
        <begin position="566"/>
        <end position="589"/>
    </location>
</feature>
<evidence type="ECO:0000256" key="8">
    <source>
        <dbReference type="ARBA" id="ARBA00023136"/>
    </source>
</evidence>
<evidence type="ECO:0000256" key="7">
    <source>
        <dbReference type="ARBA" id="ARBA00023054"/>
    </source>
</evidence>